<comment type="similarity">
    <text evidence="2 9">Belongs to the DXR family.</text>
</comment>
<dbReference type="InterPro" id="IPR013512">
    <property type="entry name" value="DXP_reductoisomerase_N"/>
</dbReference>
<feature type="binding site" evidence="9">
    <location>
        <position position="39"/>
    </location>
    <ligand>
        <name>NADPH</name>
        <dbReference type="ChEBI" id="CHEBI:57783"/>
    </ligand>
</feature>
<dbReference type="InterPro" id="IPR036169">
    <property type="entry name" value="DXPR_C_sf"/>
</dbReference>
<feature type="binding site" evidence="9">
    <location>
        <position position="125"/>
    </location>
    <ligand>
        <name>NADPH</name>
        <dbReference type="ChEBI" id="CHEBI:57783"/>
    </ligand>
</feature>
<feature type="binding site" evidence="9">
    <location>
        <position position="150"/>
    </location>
    <ligand>
        <name>1-deoxy-D-xylulose 5-phosphate</name>
        <dbReference type="ChEBI" id="CHEBI:57792"/>
    </ligand>
</feature>
<feature type="domain" description="1-deoxy-D-xylulose 5-phosphate reductoisomerase N-terminal" evidence="10">
    <location>
        <begin position="3"/>
        <end position="131"/>
    </location>
</feature>
<feature type="binding site" evidence="9">
    <location>
        <position position="151"/>
    </location>
    <ligand>
        <name>Mn(2+)</name>
        <dbReference type="ChEBI" id="CHEBI:29035"/>
    </ligand>
</feature>
<dbReference type="EC" id="1.1.1.267" evidence="9"/>
<evidence type="ECO:0000313" key="13">
    <source>
        <dbReference type="EMBL" id="MBE5039177.1"/>
    </source>
</evidence>
<feature type="binding site" evidence="9">
    <location>
        <position position="38"/>
    </location>
    <ligand>
        <name>NADPH</name>
        <dbReference type="ChEBI" id="CHEBI:57783"/>
    </ligand>
</feature>
<comment type="pathway">
    <text evidence="1 9">Isoprenoid biosynthesis; isopentenyl diphosphate biosynthesis via DXP pathway; isopentenyl diphosphate from 1-deoxy-D-xylulose 5-phosphate: step 1/6.</text>
</comment>
<dbReference type="PANTHER" id="PTHR30525">
    <property type="entry name" value="1-DEOXY-D-XYLULOSE 5-PHOSPHATE REDUCTOISOMERASE"/>
    <property type="match status" value="1"/>
</dbReference>
<accession>A0A9D5R7S7</accession>
<dbReference type="GO" id="GO:0030145">
    <property type="term" value="F:manganese ion binding"/>
    <property type="evidence" value="ECO:0007669"/>
    <property type="project" value="TreeGrafter"/>
</dbReference>
<comment type="caution">
    <text evidence="13">The sequence shown here is derived from an EMBL/GenBank/DDBJ whole genome shotgun (WGS) entry which is preliminary data.</text>
</comment>
<dbReference type="Pfam" id="PF02670">
    <property type="entry name" value="DXP_reductoisom"/>
    <property type="match status" value="1"/>
</dbReference>
<keyword evidence="6 9" id="KW-0464">Manganese</keyword>
<dbReference type="PANTHER" id="PTHR30525:SF0">
    <property type="entry name" value="1-DEOXY-D-XYLULOSE 5-PHOSPHATE REDUCTOISOMERASE, CHLOROPLASTIC"/>
    <property type="match status" value="1"/>
</dbReference>
<evidence type="ECO:0000256" key="8">
    <source>
        <dbReference type="ARBA" id="ARBA00048543"/>
    </source>
</evidence>
<dbReference type="FunFam" id="3.40.50.720:FF:000045">
    <property type="entry name" value="1-deoxy-D-xylulose 5-phosphate reductoisomerase"/>
    <property type="match status" value="1"/>
</dbReference>
<feature type="binding site" evidence="9">
    <location>
        <position position="149"/>
    </location>
    <ligand>
        <name>Mn(2+)</name>
        <dbReference type="ChEBI" id="CHEBI:29035"/>
    </ligand>
</feature>
<evidence type="ECO:0000256" key="4">
    <source>
        <dbReference type="ARBA" id="ARBA00022857"/>
    </source>
</evidence>
<dbReference type="GO" id="GO:0051484">
    <property type="term" value="P:isopentenyl diphosphate biosynthetic process, methylerythritol 4-phosphate pathway involved in terpenoid biosynthetic process"/>
    <property type="evidence" value="ECO:0007669"/>
    <property type="project" value="TreeGrafter"/>
</dbReference>
<organism evidence="13 14">
    <name type="scientific">Ructibacterium gallinarum</name>
    <dbReference type="NCBI Taxonomy" id="2779355"/>
    <lineage>
        <taxon>Bacteria</taxon>
        <taxon>Bacillati</taxon>
        <taxon>Bacillota</taxon>
        <taxon>Clostridia</taxon>
        <taxon>Eubacteriales</taxon>
        <taxon>Oscillospiraceae</taxon>
        <taxon>Ructibacterium</taxon>
    </lineage>
</organism>
<evidence type="ECO:0000256" key="6">
    <source>
        <dbReference type="ARBA" id="ARBA00023211"/>
    </source>
</evidence>
<dbReference type="SUPFAM" id="SSF55347">
    <property type="entry name" value="Glyceraldehyde-3-phosphate dehydrogenase-like, C-terminal domain"/>
    <property type="match status" value="1"/>
</dbReference>
<dbReference type="InterPro" id="IPR036291">
    <property type="entry name" value="NAD(P)-bd_dom_sf"/>
</dbReference>
<feature type="domain" description="1-deoxy-D-xylulose 5-phosphate reductoisomerase C-terminal" evidence="11">
    <location>
        <begin position="145"/>
        <end position="228"/>
    </location>
</feature>
<dbReference type="SUPFAM" id="SSF51735">
    <property type="entry name" value="NAD(P)-binding Rossmann-fold domains"/>
    <property type="match status" value="1"/>
</dbReference>
<evidence type="ECO:0000259" key="12">
    <source>
        <dbReference type="Pfam" id="PF13288"/>
    </source>
</evidence>
<keyword evidence="9" id="KW-0460">Magnesium</keyword>
<evidence type="ECO:0000256" key="3">
    <source>
        <dbReference type="ARBA" id="ARBA00022723"/>
    </source>
</evidence>
<dbReference type="NCBIfam" id="TIGR00243">
    <property type="entry name" value="Dxr"/>
    <property type="match status" value="1"/>
</dbReference>
<dbReference type="GO" id="GO:0070402">
    <property type="term" value="F:NADPH binding"/>
    <property type="evidence" value="ECO:0007669"/>
    <property type="project" value="InterPro"/>
</dbReference>
<feature type="domain" description="DXP reductoisomerase C-terminal" evidence="12">
    <location>
        <begin position="260"/>
        <end position="380"/>
    </location>
</feature>
<name>A0A9D5R7S7_9FIRM</name>
<gene>
    <name evidence="9" type="primary">dxr</name>
    <name evidence="13" type="ORF">INF28_01665</name>
</gene>
<comment type="caution">
    <text evidence="9">Lacks conserved residue(s) required for the propagation of feature annotation.</text>
</comment>
<comment type="cofactor">
    <cofactor evidence="9">
        <name>Mg(2+)</name>
        <dbReference type="ChEBI" id="CHEBI:18420"/>
    </cofactor>
    <cofactor evidence="9">
        <name>Mn(2+)</name>
        <dbReference type="ChEBI" id="CHEBI:29035"/>
    </cofactor>
</comment>
<evidence type="ECO:0000256" key="9">
    <source>
        <dbReference type="HAMAP-Rule" id="MF_00183"/>
    </source>
</evidence>
<proteinExistence type="inferred from homology"/>
<comment type="function">
    <text evidence="9">Catalyzes the NADPH-dependent rearrangement and reduction of 1-deoxy-D-xylulose-5-phosphate (DXP) to 2-C-methyl-D-erythritol 4-phosphate (MEP).</text>
</comment>
<feature type="binding site" evidence="9">
    <location>
        <position position="211"/>
    </location>
    <ligand>
        <name>1-deoxy-D-xylulose 5-phosphate</name>
        <dbReference type="ChEBI" id="CHEBI:57792"/>
    </ligand>
</feature>
<feature type="binding site" evidence="9">
    <location>
        <position position="204"/>
    </location>
    <ligand>
        <name>NADPH</name>
        <dbReference type="ChEBI" id="CHEBI:57783"/>
    </ligand>
</feature>
<evidence type="ECO:0000256" key="5">
    <source>
        <dbReference type="ARBA" id="ARBA00023002"/>
    </source>
</evidence>
<feature type="binding site" evidence="9">
    <location>
        <position position="124"/>
    </location>
    <ligand>
        <name>1-deoxy-D-xylulose 5-phosphate</name>
        <dbReference type="ChEBI" id="CHEBI:57792"/>
    </ligand>
</feature>
<keyword evidence="7 9" id="KW-0414">Isoprene biosynthesis</keyword>
<evidence type="ECO:0000256" key="7">
    <source>
        <dbReference type="ARBA" id="ARBA00023229"/>
    </source>
</evidence>
<sequence length="385" mass="41982">MKLTILGSTGSIGTQALEVVEELKEKKEITITGISGNRNLLLLEEQIRRFHPAYAAVPDEAGAKALAVAVADTNTKILSGREGLCYLAAETGSDMVLSSIVGFAGLIPTLRAVEAGKDIALANKETLVTAGSLFMEAVKKHGVRLLPVDSEHCAIFQSLKSGRHDEIEKILLTASGGPFFGKTATELAGVKKEQALKHPNWSMGAKITIDSATLMNKGLEIMEAKWLFDVEIDDIEVVVQRESIIHSMVQFKDRSVIAQMSLPSMKHPIQYAFTYPDRLEAVEPPVDFAALGALTFARPDEQTFRCLALAKKAGRQGGIMPTVLNAANETAVTAFLQDEIGFLEIADTVEAAMDRWQDSWRRQTQFTAEDLLEIDTAVRKEGLQK</sequence>
<feature type="binding site" evidence="9">
    <location>
        <position position="217"/>
    </location>
    <ligand>
        <name>1-deoxy-D-xylulose 5-phosphate</name>
        <dbReference type="ChEBI" id="CHEBI:57792"/>
    </ligand>
</feature>
<dbReference type="InterPro" id="IPR026877">
    <property type="entry name" value="DXPR_C"/>
</dbReference>
<feature type="binding site" evidence="9">
    <location>
        <position position="198"/>
    </location>
    <ligand>
        <name>1-deoxy-D-xylulose 5-phosphate</name>
        <dbReference type="ChEBI" id="CHEBI:57792"/>
    </ligand>
</feature>
<feature type="binding site" evidence="9">
    <location>
        <position position="220"/>
    </location>
    <ligand>
        <name>1-deoxy-D-xylulose 5-phosphate</name>
        <dbReference type="ChEBI" id="CHEBI:57792"/>
    </ligand>
</feature>
<dbReference type="InterPro" id="IPR013644">
    <property type="entry name" value="DXP_reductoisomerase_C"/>
</dbReference>
<keyword evidence="4 9" id="KW-0521">NADP</keyword>
<dbReference type="EMBL" id="JADCKB010000002">
    <property type="protein sequence ID" value="MBE5039177.1"/>
    <property type="molecule type" value="Genomic_DNA"/>
</dbReference>
<keyword evidence="5 9" id="KW-0560">Oxidoreductase</keyword>
<dbReference type="PIRSF" id="PIRSF006205">
    <property type="entry name" value="Dxp_reductismrs"/>
    <property type="match status" value="1"/>
</dbReference>
<feature type="binding site" evidence="9">
    <location>
        <position position="151"/>
    </location>
    <ligand>
        <name>1-deoxy-D-xylulose 5-phosphate</name>
        <dbReference type="ChEBI" id="CHEBI:57792"/>
    </ligand>
</feature>
<evidence type="ECO:0000256" key="1">
    <source>
        <dbReference type="ARBA" id="ARBA00005094"/>
    </source>
</evidence>
<dbReference type="Gene3D" id="1.10.1740.10">
    <property type="match status" value="1"/>
</dbReference>
<feature type="binding site" evidence="9">
    <location>
        <position position="10"/>
    </location>
    <ligand>
        <name>NADPH</name>
        <dbReference type="ChEBI" id="CHEBI:57783"/>
    </ligand>
</feature>
<evidence type="ECO:0000313" key="14">
    <source>
        <dbReference type="Proteomes" id="UP000806542"/>
    </source>
</evidence>
<evidence type="ECO:0000259" key="11">
    <source>
        <dbReference type="Pfam" id="PF08436"/>
    </source>
</evidence>
<feature type="binding site" evidence="9">
    <location>
        <position position="11"/>
    </location>
    <ligand>
        <name>NADPH</name>
        <dbReference type="ChEBI" id="CHEBI:57783"/>
    </ligand>
</feature>
<feature type="binding site" evidence="9">
    <location>
        <position position="12"/>
    </location>
    <ligand>
        <name>NADPH</name>
        <dbReference type="ChEBI" id="CHEBI:57783"/>
    </ligand>
</feature>
<protein>
    <recommendedName>
        <fullName evidence="9">1-deoxy-D-xylulose 5-phosphate reductoisomerase</fullName>
        <shortName evidence="9">DXP reductoisomerase</shortName>
        <ecNumber evidence="9">1.1.1.267</ecNumber>
    </recommendedName>
    <alternativeName>
        <fullName evidence="9">1-deoxyxylulose-5-phosphate reductoisomerase</fullName>
    </alternativeName>
    <alternativeName>
        <fullName evidence="9">2-C-methyl-D-erythritol 4-phosphate synthase</fullName>
    </alternativeName>
</protein>
<dbReference type="GO" id="GO:0030604">
    <property type="term" value="F:1-deoxy-D-xylulose-5-phosphate reductoisomerase activity"/>
    <property type="evidence" value="ECO:0007669"/>
    <property type="project" value="UniProtKB-UniRule"/>
</dbReference>
<dbReference type="NCBIfam" id="NF009114">
    <property type="entry name" value="PRK12464.1"/>
    <property type="match status" value="1"/>
</dbReference>
<dbReference type="AlphaFoldDB" id="A0A9D5R7S7"/>
<dbReference type="HAMAP" id="MF_00183">
    <property type="entry name" value="DXP_reductoisom"/>
    <property type="match status" value="1"/>
</dbReference>
<feature type="binding site" evidence="9">
    <location>
        <position position="216"/>
    </location>
    <ligand>
        <name>1-deoxy-D-xylulose 5-phosphate</name>
        <dbReference type="ChEBI" id="CHEBI:57792"/>
    </ligand>
</feature>
<reference evidence="13" key="1">
    <citation type="submission" date="2020-10" db="EMBL/GenBank/DDBJ databases">
        <title>ChiBAC.</title>
        <authorList>
            <person name="Zenner C."/>
            <person name="Hitch T.C.A."/>
            <person name="Clavel T."/>
        </authorList>
    </citation>
    <scope>NUCLEOTIDE SEQUENCE</scope>
    <source>
        <strain evidence="13">DSM 107454</strain>
    </source>
</reference>
<dbReference type="SUPFAM" id="SSF69055">
    <property type="entry name" value="1-deoxy-D-xylulose-5-phosphate reductoisomerase, C-terminal domain"/>
    <property type="match status" value="1"/>
</dbReference>
<dbReference type="Proteomes" id="UP000806542">
    <property type="component" value="Unassembled WGS sequence"/>
</dbReference>
<comment type="catalytic activity">
    <reaction evidence="8">
        <text>2-C-methyl-D-erythritol 4-phosphate + NADP(+) = 1-deoxy-D-xylulose 5-phosphate + NADPH + H(+)</text>
        <dbReference type="Rhea" id="RHEA:13717"/>
        <dbReference type="ChEBI" id="CHEBI:15378"/>
        <dbReference type="ChEBI" id="CHEBI:57783"/>
        <dbReference type="ChEBI" id="CHEBI:57792"/>
        <dbReference type="ChEBI" id="CHEBI:58262"/>
        <dbReference type="ChEBI" id="CHEBI:58349"/>
        <dbReference type="EC" id="1.1.1.267"/>
    </reaction>
    <physiologicalReaction direction="right-to-left" evidence="8">
        <dbReference type="Rhea" id="RHEA:13719"/>
    </physiologicalReaction>
</comment>
<feature type="binding site" evidence="9">
    <location>
        <position position="123"/>
    </location>
    <ligand>
        <name>NADPH</name>
        <dbReference type="ChEBI" id="CHEBI:57783"/>
    </ligand>
</feature>
<dbReference type="Pfam" id="PF08436">
    <property type="entry name" value="DXP_redisom_C"/>
    <property type="match status" value="1"/>
</dbReference>
<keyword evidence="3 9" id="KW-0479">Metal-binding</keyword>
<feature type="binding site" evidence="9">
    <location>
        <position position="175"/>
    </location>
    <ligand>
        <name>1-deoxy-D-xylulose 5-phosphate</name>
        <dbReference type="ChEBI" id="CHEBI:57792"/>
    </ligand>
</feature>
<dbReference type="RefSeq" id="WP_226391740.1">
    <property type="nucleotide sequence ID" value="NZ_JADCKB010000002.1"/>
</dbReference>
<feature type="binding site" evidence="9">
    <location>
        <position position="9"/>
    </location>
    <ligand>
        <name>NADPH</name>
        <dbReference type="ChEBI" id="CHEBI:57783"/>
    </ligand>
</feature>
<keyword evidence="14" id="KW-1185">Reference proteome</keyword>
<dbReference type="Gene3D" id="3.40.50.720">
    <property type="entry name" value="NAD(P)-binding Rossmann-like Domain"/>
    <property type="match status" value="1"/>
</dbReference>
<feature type="binding site" evidence="9">
    <location>
        <position position="220"/>
    </location>
    <ligand>
        <name>Mn(2+)</name>
        <dbReference type="ChEBI" id="CHEBI:29035"/>
    </ligand>
</feature>
<evidence type="ECO:0000259" key="10">
    <source>
        <dbReference type="Pfam" id="PF02670"/>
    </source>
</evidence>
<dbReference type="Pfam" id="PF13288">
    <property type="entry name" value="DXPR_C"/>
    <property type="match status" value="1"/>
</dbReference>
<evidence type="ECO:0000256" key="2">
    <source>
        <dbReference type="ARBA" id="ARBA00006825"/>
    </source>
</evidence>
<dbReference type="InterPro" id="IPR003821">
    <property type="entry name" value="DXP_reductoisomerase"/>
</dbReference>